<gene>
    <name evidence="1" type="ORF">QYF61_010838</name>
</gene>
<proteinExistence type="predicted"/>
<name>A0AAN7MYG0_MYCAM</name>
<evidence type="ECO:0000313" key="2">
    <source>
        <dbReference type="Proteomes" id="UP001333110"/>
    </source>
</evidence>
<sequence length="115" mass="13404">MVERDTYRRAEVRDDVAQSLAGKIRGMRNKADVIAGVYNRSPSQDVSTDEVFYRQLGECIVLYCSLRFNCMRFNKAQCKVLHLGHNNPMQRYRLGEEWLEAAWQKRTWGCWLAAG</sequence>
<dbReference type="AlphaFoldDB" id="A0AAN7MYG0"/>
<comment type="caution">
    <text evidence="1">The sequence shown here is derived from an EMBL/GenBank/DDBJ whole genome shotgun (WGS) entry which is preliminary data.</text>
</comment>
<dbReference type="EMBL" id="JAUNZN010000009">
    <property type="protein sequence ID" value="KAK4815970.1"/>
    <property type="molecule type" value="Genomic_DNA"/>
</dbReference>
<dbReference type="Proteomes" id="UP001333110">
    <property type="component" value="Unassembled WGS sequence"/>
</dbReference>
<reference evidence="1 2" key="1">
    <citation type="journal article" date="2023" name="J. Hered.">
        <title>Chromosome-level genome of the wood stork (Mycteria americana) provides insight into avian chromosome evolution.</title>
        <authorList>
            <person name="Flamio R. Jr."/>
            <person name="Ramstad K.M."/>
        </authorList>
    </citation>
    <scope>NUCLEOTIDE SEQUENCE [LARGE SCALE GENOMIC DNA]</scope>
    <source>
        <strain evidence="1">JAX WOST 10</strain>
    </source>
</reference>
<evidence type="ECO:0000313" key="1">
    <source>
        <dbReference type="EMBL" id="KAK4815970.1"/>
    </source>
</evidence>
<organism evidence="1 2">
    <name type="scientific">Mycteria americana</name>
    <name type="common">Wood stork</name>
    <dbReference type="NCBI Taxonomy" id="33587"/>
    <lineage>
        <taxon>Eukaryota</taxon>
        <taxon>Metazoa</taxon>
        <taxon>Chordata</taxon>
        <taxon>Craniata</taxon>
        <taxon>Vertebrata</taxon>
        <taxon>Euteleostomi</taxon>
        <taxon>Archelosauria</taxon>
        <taxon>Archosauria</taxon>
        <taxon>Dinosauria</taxon>
        <taxon>Saurischia</taxon>
        <taxon>Theropoda</taxon>
        <taxon>Coelurosauria</taxon>
        <taxon>Aves</taxon>
        <taxon>Neognathae</taxon>
        <taxon>Neoaves</taxon>
        <taxon>Aequornithes</taxon>
        <taxon>Ciconiiformes</taxon>
        <taxon>Ciconiidae</taxon>
        <taxon>Mycteria</taxon>
    </lineage>
</organism>
<protein>
    <submittedName>
        <fullName evidence="1">Uncharacterized protein</fullName>
    </submittedName>
</protein>
<accession>A0AAN7MYG0</accession>
<keyword evidence="2" id="KW-1185">Reference proteome</keyword>